<dbReference type="Pfam" id="PF13181">
    <property type="entry name" value="TPR_8"/>
    <property type="match status" value="1"/>
</dbReference>
<protein>
    <submittedName>
        <fullName evidence="2">Tetratricopeptide repeat protein</fullName>
    </submittedName>
</protein>
<dbReference type="Gene3D" id="1.25.40.10">
    <property type="entry name" value="Tetratricopeptide repeat domain"/>
    <property type="match status" value="1"/>
</dbReference>
<dbReference type="SUPFAM" id="SSF48452">
    <property type="entry name" value="TPR-like"/>
    <property type="match status" value="1"/>
</dbReference>
<dbReference type="PROSITE" id="PS50005">
    <property type="entry name" value="TPR"/>
    <property type="match status" value="1"/>
</dbReference>
<evidence type="ECO:0000313" key="3">
    <source>
        <dbReference type="Proteomes" id="UP000311008"/>
    </source>
</evidence>
<dbReference type="OrthoDB" id="5406098at2"/>
<organism evidence="2 3">
    <name type="scientific">Methylophilus medardicus</name>
    <dbReference type="NCBI Taxonomy" id="2588534"/>
    <lineage>
        <taxon>Bacteria</taxon>
        <taxon>Pseudomonadati</taxon>
        <taxon>Pseudomonadota</taxon>
        <taxon>Betaproteobacteria</taxon>
        <taxon>Nitrosomonadales</taxon>
        <taxon>Methylophilaceae</taxon>
        <taxon>Methylophilus</taxon>
    </lineage>
</organism>
<proteinExistence type="predicted"/>
<dbReference type="EMBL" id="CP040946">
    <property type="protein sequence ID" value="QDC43436.1"/>
    <property type="molecule type" value="Genomic_DNA"/>
</dbReference>
<dbReference type="Proteomes" id="UP000311008">
    <property type="component" value="Chromosome"/>
</dbReference>
<keyword evidence="1" id="KW-0802">TPR repeat</keyword>
<keyword evidence="3" id="KW-1185">Reference proteome</keyword>
<dbReference type="KEGG" id="mmec:FIU01_02125"/>
<dbReference type="InterPro" id="IPR011990">
    <property type="entry name" value="TPR-like_helical_dom_sf"/>
</dbReference>
<evidence type="ECO:0000313" key="2">
    <source>
        <dbReference type="EMBL" id="QDC43436.1"/>
    </source>
</evidence>
<reference evidence="3" key="1">
    <citation type="journal article" date="2019" name="ISME J.">
        <title>Evolution in action: habitat transition from sediment to the pelagial leads to genome streamlining in Methylophilaceae.</title>
        <authorList>
            <person name="Salcher M."/>
            <person name="Schaefle D."/>
            <person name="Kaspar M."/>
            <person name="Neuenschwander S.M."/>
            <person name="Ghai R."/>
        </authorList>
    </citation>
    <scope>NUCLEOTIDE SEQUENCE [LARGE SCALE GENOMIC DNA]</scope>
    <source>
        <strain evidence="3">MMS-M-51</strain>
    </source>
</reference>
<dbReference type="Pfam" id="PF14559">
    <property type="entry name" value="TPR_19"/>
    <property type="match status" value="1"/>
</dbReference>
<sequence>MSLINQVLQNVEARQGGATLEVNAGAMWGAQVKPVVSYHGSDAMAGMTKWAGGLVLLALMVGLLMNGPKLLARWMPAAPAPSPLLSASGQIAPVPVAVAQTQPTFEHPQLTKSLFSAWNNPVTVPVASKRSAIVGAGHQARSPQVEGEYSIRAVDNTAASTMVSAVEPPSDVVALVTPTKAYEDASGARGVVNKSVHPEQEVNLLIQRAVDQEQKGRLNEALVILRQALSSYPQSEDARQLLATYLFDAQQAQEAVALLQAGIKQFPNQISLSKALARWQLAHAQAEGVLLTLKPVANSLSQDAESQWMLAMAYQQTGQHSAALPHFDRATQLRPGHAQWMVAYAISLQAAGQSAPALQQLQLAYQLPLSERLSEFVGQRIRQLGGTSVVRGE</sequence>
<dbReference type="AlphaFoldDB" id="A0A5B8CQY6"/>
<feature type="repeat" description="TPR" evidence="1">
    <location>
        <begin position="304"/>
        <end position="337"/>
    </location>
</feature>
<dbReference type="RefSeq" id="WP_140002468.1">
    <property type="nucleotide sequence ID" value="NZ_CP040946.1"/>
</dbReference>
<dbReference type="InterPro" id="IPR019734">
    <property type="entry name" value="TPR_rpt"/>
</dbReference>
<dbReference type="SMART" id="SM00028">
    <property type="entry name" value="TPR"/>
    <property type="match status" value="3"/>
</dbReference>
<gene>
    <name evidence="2" type="ORF">FIU01_02125</name>
</gene>
<evidence type="ECO:0000256" key="1">
    <source>
        <dbReference type="PROSITE-ProRule" id="PRU00339"/>
    </source>
</evidence>
<accession>A0A5B8CQY6</accession>
<name>A0A5B8CQY6_9PROT</name>